<gene>
    <name evidence="1" type="ORF">K1T71_006581</name>
</gene>
<keyword evidence="2" id="KW-1185">Reference proteome</keyword>
<reference evidence="1 2" key="1">
    <citation type="journal article" date="2021" name="Front. Genet.">
        <title>Chromosome-Level Genome Assembly Reveals Significant Gene Expansion in the Toll and IMD Signaling Pathways of Dendrolimus kikuchii.</title>
        <authorList>
            <person name="Zhou J."/>
            <person name="Wu P."/>
            <person name="Xiong Z."/>
            <person name="Liu N."/>
            <person name="Zhao N."/>
            <person name="Ji M."/>
            <person name="Qiu Y."/>
            <person name="Yang B."/>
        </authorList>
    </citation>
    <scope>NUCLEOTIDE SEQUENCE [LARGE SCALE GENOMIC DNA]</scope>
    <source>
        <strain evidence="1">Ann1</strain>
    </source>
</reference>
<evidence type="ECO:0000313" key="1">
    <source>
        <dbReference type="EMBL" id="KAJ0177708.1"/>
    </source>
</evidence>
<name>A0ACC1D1F1_9NEOP</name>
<dbReference type="Proteomes" id="UP000824533">
    <property type="component" value="Linkage Group LG11"/>
</dbReference>
<sequence>MKLAVVVIVVVAGVFLQASSYPAGEPAVTDVSTYADSSLLQFTGESTFHALIAQVANLVVTVTPKHSMVYNFCTAILDKIMGYKSGNVIKVDDALVSFFKSKETIFSRFAEVIIAFTAPNVTWKEIQVSLWKTMASHIDVFKNAFHEFFRDHVFGHIFKFLQATFSHYLKN</sequence>
<dbReference type="EMBL" id="CM034397">
    <property type="protein sequence ID" value="KAJ0177708.1"/>
    <property type="molecule type" value="Genomic_DNA"/>
</dbReference>
<proteinExistence type="predicted"/>
<protein>
    <submittedName>
        <fullName evidence="1">Uncharacterized protein</fullName>
    </submittedName>
</protein>
<evidence type="ECO:0000313" key="2">
    <source>
        <dbReference type="Proteomes" id="UP000824533"/>
    </source>
</evidence>
<organism evidence="1 2">
    <name type="scientific">Dendrolimus kikuchii</name>
    <dbReference type="NCBI Taxonomy" id="765133"/>
    <lineage>
        <taxon>Eukaryota</taxon>
        <taxon>Metazoa</taxon>
        <taxon>Ecdysozoa</taxon>
        <taxon>Arthropoda</taxon>
        <taxon>Hexapoda</taxon>
        <taxon>Insecta</taxon>
        <taxon>Pterygota</taxon>
        <taxon>Neoptera</taxon>
        <taxon>Endopterygota</taxon>
        <taxon>Lepidoptera</taxon>
        <taxon>Glossata</taxon>
        <taxon>Ditrysia</taxon>
        <taxon>Bombycoidea</taxon>
        <taxon>Lasiocampidae</taxon>
        <taxon>Dendrolimus</taxon>
    </lineage>
</organism>
<accession>A0ACC1D1F1</accession>
<comment type="caution">
    <text evidence="1">The sequence shown here is derived from an EMBL/GenBank/DDBJ whole genome shotgun (WGS) entry which is preliminary data.</text>
</comment>